<sequence length="100" mass="11252">MHSRLDSFSLKSWWCAVELQEVLLLQGYLYHTPPPRRPCRRKLEEEGGRLSNTVAARTAGGTEGIYQWGWAGGGSGWLICRVTLVQIVGPSILLRYFLSC</sequence>
<protein>
    <submittedName>
        <fullName evidence="1">Uncharacterized protein</fullName>
    </submittedName>
</protein>
<dbReference type="AlphaFoldDB" id="A0A0A9EFX7"/>
<evidence type="ECO:0000313" key="1">
    <source>
        <dbReference type="EMBL" id="JAD98981.1"/>
    </source>
</evidence>
<organism evidence="1">
    <name type="scientific">Arundo donax</name>
    <name type="common">Giant reed</name>
    <name type="synonym">Donax arundinaceus</name>
    <dbReference type="NCBI Taxonomy" id="35708"/>
    <lineage>
        <taxon>Eukaryota</taxon>
        <taxon>Viridiplantae</taxon>
        <taxon>Streptophyta</taxon>
        <taxon>Embryophyta</taxon>
        <taxon>Tracheophyta</taxon>
        <taxon>Spermatophyta</taxon>
        <taxon>Magnoliopsida</taxon>
        <taxon>Liliopsida</taxon>
        <taxon>Poales</taxon>
        <taxon>Poaceae</taxon>
        <taxon>PACMAD clade</taxon>
        <taxon>Arundinoideae</taxon>
        <taxon>Arundineae</taxon>
        <taxon>Arundo</taxon>
    </lineage>
</organism>
<dbReference type="EMBL" id="GBRH01198914">
    <property type="protein sequence ID" value="JAD98981.1"/>
    <property type="molecule type" value="Transcribed_RNA"/>
</dbReference>
<reference evidence="1" key="2">
    <citation type="journal article" date="2015" name="Data Brief">
        <title>Shoot transcriptome of the giant reed, Arundo donax.</title>
        <authorList>
            <person name="Barrero R.A."/>
            <person name="Guerrero F.D."/>
            <person name="Moolhuijzen P."/>
            <person name="Goolsby J.A."/>
            <person name="Tidwell J."/>
            <person name="Bellgard S.E."/>
            <person name="Bellgard M.I."/>
        </authorList>
    </citation>
    <scope>NUCLEOTIDE SEQUENCE</scope>
    <source>
        <tissue evidence="1">Shoot tissue taken approximately 20 cm above the soil surface</tissue>
    </source>
</reference>
<name>A0A0A9EFX7_ARUDO</name>
<accession>A0A0A9EFX7</accession>
<proteinExistence type="predicted"/>
<reference evidence="1" key="1">
    <citation type="submission" date="2014-09" db="EMBL/GenBank/DDBJ databases">
        <authorList>
            <person name="Magalhaes I.L.F."/>
            <person name="Oliveira U."/>
            <person name="Santos F.R."/>
            <person name="Vidigal T.H.D.A."/>
            <person name="Brescovit A.D."/>
            <person name="Santos A.J."/>
        </authorList>
    </citation>
    <scope>NUCLEOTIDE SEQUENCE</scope>
    <source>
        <tissue evidence="1">Shoot tissue taken approximately 20 cm above the soil surface</tissue>
    </source>
</reference>